<reference evidence="1 2" key="1">
    <citation type="submission" date="2018-06" db="EMBL/GenBank/DDBJ databases">
        <title>Complete Genome Sequence of Desulfobacter hydrogenophilus (DSM3380).</title>
        <authorList>
            <person name="Marietou A."/>
            <person name="Schreiber L."/>
            <person name="Marshall I."/>
            <person name="Jorgensen B."/>
        </authorList>
    </citation>
    <scope>NUCLEOTIDE SEQUENCE [LARGE SCALE GENOMIC DNA]</scope>
    <source>
        <strain evidence="1 2">DSM 3380</strain>
    </source>
</reference>
<dbReference type="AlphaFoldDB" id="A0A328FH04"/>
<dbReference type="EMBL" id="QLNI01000015">
    <property type="protein sequence ID" value="RAM02363.1"/>
    <property type="molecule type" value="Genomic_DNA"/>
</dbReference>
<comment type="caution">
    <text evidence="1">The sequence shown here is derived from an EMBL/GenBank/DDBJ whole genome shotgun (WGS) entry which is preliminary data.</text>
</comment>
<evidence type="ECO:0000313" key="2">
    <source>
        <dbReference type="Proteomes" id="UP000248798"/>
    </source>
</evidence>
<protein>
    <submittedName>
        <fullName evidence="1">Uncharacterized protein</fullName>
    </submittedName>
</protein>
<gene>
    <name evidence="1" type="ORF">DO021_08735</name>
</gene>
<dbReference type="Proteomes" id="UP000248798">
    <property type="component" value="Unassembled WGS sequence"/>
</dbReference>
<evidence type="ECO:0000313" key="1">
    <source>
        <dbReference type="EMBL" id="RAM02363.1"/>
    </source>
</evidence>
<name>A0A328FH04_9BACT</name>
<organism evidence="1 2">
    <name type="scientific">Desulfobacter hydrogenophilus</name>
    <dbReference type="NCBI Taxonomy" id="2291"/>
    <lineage>
        <taxon>Bacteria</taxon>
        <taxon>Pseudomonadati</taxon>
        <taxon>Thermodesulfobacteriota</taxon>
        <taxon>Desulfobacteria</taxon>
        <taxon>Desulfobacterales</taxon>
        <taxon>Desulfobacteraceae</taxon>
        <taxon>Desulfobacter</taxon>
    </lineage>
</organism>
<sequence length="82" mass="9171">MYEKKIMTDYEIVKSTYGSIHSHGIRVGTDLCSNKFGGQCGGADEYEHDHCDISYGDEFAIVDNDIIVNRGHVFMLSPVIIN</sequence>
<proteinExistence type="predicted"/>
<accession>A0A328FH04</accession>